<name>A0ABV7HQF2_9GAMM</name>
<comment type="similarity">
    <text evidence="2">Belongs to the HPPK family.</text>
</comment>
<dbReference type="GO" id="GO:0003848">
    <property type="term" value="F:2-amino-4-hydroxy-6-hydroxymethyldihydropteridine diphosphokinase activity"/>
    <property type="evidence" value="ECO:0007669"/>
    <property type="project" value="UniProtKB-EC"/>
</dbReference>
<dbReference type="CDD" id="cd00483">
    <property type="entry name" value="HPPK"/>
    <property type="match status" value="1"/>
</dbReference>
<comment type="function">
    <text evidence="10">Catalyzes the transfer of pyrophosphate from adenosine triphosphate (ATP) to 6-hydroxymethyl-7,8-dihydropterin, an enzymatic step in folate biosynthesis pathway.</text>
</comment>
<evidence type="ECO:0000313" key="14">
    <source>
        <dbReference type="EMBL" id="MFC3156104.1"/>
    </source>
</evidence>
<dbReference type="Proteomes" id="UP001595548">
    <property type="component" value="Unassembled WGS sequence"/>
</dbReference>
<evidence type="ECO:0000256" key="12">
    <source>
        <dbReference type="ARBA" id="ARBA00033413"/>
    </source>
</evidence>
<reference evidence="15" key="1">
    <citation type="journal article" date="2019" name="Int. J. Syst. Evol. Microbiol.">
        <title>The Global Catalogue of Microorganisms (GCM) 10K type strain sequencing project: providing services to taxonomists for standard genome sequencing and annotation.</title>
        <authorList>
            <consortium name="The Broad Institute Genomics Platform"/>
            <consortium name="The Broad Institute Genome Sequencing Center for Infectious Disease"/>
            <person name="Wu L."/>
            <person name="Ma J."/>
        </authorList>
    </citation>
    <scope>NUCLEOTIDE SEQUENCE [LARGE SCALE GENOMIC DNA]</scope>
    <source>
        <strain evidence="15">KCTC 52141</strain>
    </source>
</reference>
<dbReference type="EMBL" id="JBHRTL010000027">
    <property type="protein sequence ID" value="MFC3156104.1"/>
    <property type="molecule type" value="Genomic_DNA"/>
</dbReference>
<evidence type="ECO:0000256" key="6">
    <source>
        <dbReference type="ARBA" id="ARBA00022741"/>
    </source>
</evidence>
<keyword evidence="6" id="KW-0547">Nucleotide-binding</keyword>
<dbReference type="SUPFAM" id="SSF55083">
    <property type="entry name" value="6-hydroxymethyl-7,8-dihydropterin pyrophosphokinase, HPPK"/>
    <property type="match status" value="1"/>
</dbReference>
<evidence type="ECO:0000256" key="9">
    <source>
        <dbReference type="ARBA" id="ARBA00022909"/>
    </source>
</evidence>
<dbReference type="PANTHER" id="PTHR43071:SF1">
    <property type="entry name" value="2-AMINO-4-HYDROXY-6-HYDROXYMETHYLDIHYDROPTERIDINE PYROPHOSPHOKINASE"/>
    <property type="match status" value="1"/>
</dbReference>
<evidence type="ECO:0000256" key="8">
    <source>
        <dbReference type="ARBA" id="ARBA00022840"/>
    </source>
</evidence>
<dbReference type="PANTHER" id="PTHR43071">
    <property type="entry name" value="2-AMINO-4-HYDROXY-6-HYDROXYMETHYLDIHYDROPTERIDINE PYROPHOSPHOKINASE"/>
    <property type="match status" value="1"/>
</dbReference>
<evidence type="ECO:0000256" key="7">
    <source>
        <dbReference type="ARBA" id="ARBA00022777"/>
    </source>
</evidence>
<evidence type="ECO:0000256" key="1">
    <source>
        <dbReference type="ARBA" id="ARBA00005051"/>
    </source>
</evidence>
<dbReference type="RefSeq" id="WP_339617762.1">
    <property type="nucleotide sequence ID" value="NZ_AP031500.1"/>
</dbReference>
<keyword evidence="15" id="KW-1185">Reference proteome</keyword>
<dbReference type="InterPro" id="IPR035907">
    <property type="entry name" value="Hppk_sf"/>
</dbReference>
<organism evidence="14 15">
    <name type="scientific">Gilvimarinus japonicus</name>
    <dbReference type="NCBI Taxonomy" id="1796469"/>
    <lineage>
        <taxon>Bacteria</taxon>
        <taxon>Pseudomonadati</taxon>
        <taxon>Pseudomonadota</taxon>
        <taxon>Gammaproteobacteria</taxon>
        <taxon>Cellvibrionales</taxon>
        <taxon>Cellvibrionaceae</taxon>
        <taxon>Gilvimarinus</taxon>
    </lineage>
</organism>
<dbReference type="EC" id="2.7.6.3" evidence="3"/>
<dbReference type="PROSITE" id="PS00794">
    <property type="entry name" value="HPPK"/>
    <property type="match status" value="1"/>
</dbReference>
<dbReference type="Pfam" id="PF01288">
    <property type="entry name" value="HPPK"/>
    <property type="match status" value="1"/>
</dbReference>
<evidence type="ECO:0000313" key="15">
    <source>
        <dbReference type="Proteomes" id="UP001595548"/>
    </source>
</evidence>
<keyword evidence="5 14" id="KW-0808">Transferase</keyword>
<proteinExistence type="inferred from homology"/>
<evidence type="ECO:0000256" key="5">
    <source>
        <dbReference type="ARBA" id="ARBA00022679"/>
    </source>
</evidence>
<evidence type="ECO:0000256" key="10">
    <source>
        <dbReference type="ARBA" id="ARBA00029409"/>
    </source>
</evidence>
<evidence type="ECO:0000259" key="13">
    <source>
        <dbReference type="PROSITE" id="PS00794"/>
    </source>
</evidence>
<evidence type="ECO:0000256" key="2">
    <source>
        <dbReference type="ARBA" id="ARBA00005810"/>
    </source>
</evidence>
<gene>
    <name evidence="14" type="primary">folK</name>
    <name evidence="14" type="ORF">ACFOEB_12915</name>
</gene>
<comment type="caution">
    <text evidence="14">The sequence shown here is derived from an EMBL/GenBank/DDBJ whole genome shotgun (WGS) entry which is preliminary data.</text>
</comment>
<keyword evidence="7" id="KW-0418">Kinase</keyword>
<keyword evidence="9" id="KW-0289">Folate biosynthesis</keyword>
<dbReference type="NCBIfam" id="TIGR01498">
    <property type="entry name" value="folK"/>
    <property type="match status" value="1"/>
</dbReference>
<feature type="domain" description="7,8-dihydro-6-hydroxymethylpterin-pyrophosphokinase" evidence="13">
    <location>
        <begin position="90"/>
        <end position="101"/>
    </location>
</feature>
<dbReference type="InterPro" id="IPR000550">
    <property type="entry name" value="Hppk"/>
</dbReference>
<keyword evidence="8" id="KW-0067">ATP-binding</keyword>
<accession>A0ABV7HQF2</accession>
<comment type="pathway">
    <text evidence="1">Cofactor biosynthesis; tetrahydrofolate biosynthesis; 2-amino-4-hydroxy-6-hydroxymethyl-7,8-dihydropteridine diphosphate from 7,8-dihydroneopterin triphosphate: step 4/4.</text>
</comment>
<dbReference type="Gene3D" id="3.30.70.560">
    <property type="entry name" value="7,8-Dihydro-6-hydroxymethylpterin-pyrophosphokinase HPPK"/>
    <property type="match status" value="1"/>
</dbReference>
<evidence type="ECO:0000256" key="4">
    <source>
        <dbReference type="ARBA" id="ARBA00016218"/>
    </source>
</evidence>
<sequence length="164" mass="18124">MANHCCYIGLGSNLCEPIEQIQQALDELAGLAQTQVTRVSSLYRSRAVGPGEQPDYINAVAQLTTQLAPEPLLDALQALEQVHERKRLVRWGPRTLDLDILLYDDTSINTERLSVPHPYLTERNFVLLPLLEIAPNLQLADGTSIATLAQQCGDEGLIKLPAQR</sequence>
<evidence type="ECO:0000256" key="11">
    <source>
        <dbReference type="ARBA" id="ARBA00029766"/>
    </source>
</evidence>
<evidence type="ECO:0000256" key="3">
    <source>
        <dbReference type="ARBA" id="ARBA00013253"/>
    </source>
</evidence>
<protein>
    <recommendedName>
        <fullName evidence="4">2-amino-4-hydroxy-6-hydroxymethyldihydropteridine pyrophosphokinase</fullName>
        <ecNumber evidence="3">2.7.6.3</ecNumber>
    </recommendedName>
    <alternativeName>
        <fullName evidence="11">6-hydroxymethyl-7,8-dihydropterin pyrophosphokinase</fullName>
    </alternativeName>
    <alternativeName>
        <fullName evidence="12">7,8-dihydro-6-hydroxymethylpterin-pyrophosphokinase</fullName>
    </alternativeName>
</protein>